<evidence type="ECO:0000256" key="1">
    <source>
        <dbReference type="ARBA" id="ARBA00009023"/>
    </source>
</evidence>
<protein>
    <submittedName>
        <fullName evidence="5">TRAP transporter substrate-binding protein</fullName>
    </submittedName>
</protein>
<keyword evidence="3 4" id="KW-0732">Signal</keyword>
<dbReference type="InterPro" id="IPR038404">
    <property type="entry name" value="TRAP_DctP_sf"/>
</dbReference>
<organism evidence="5 6">
    <name type="scientific">Pyramidobacter porci</name>
    <dbReference type="NCBI Taxonomy" id="2605789"/>
    <lineage>
        <taxon>Bacteria</taxon>
        <taxon>Thermotogati</taxon>
        <taxon>Synergistota</taxon>
        <taxon>Synergistia</taxon>
        <taxon>Synergistales</taxon>
        <taxon>Dethiosulfovibrionaceae</taxon>
        <taxon>Pyramidobacter</taxon>
    </lineage>
</organism>
<dbReference type="Gene3D" id="3.40.190.170">
    <property type="entry name" value="Bacterial extracellular solute-binding protein, family 7"/>
    <property type="match status" value="1"/>
</dbReference>
<dbReference type="NCBIfam" id="NF037995">
    <property type="entry name" value="TRAP_S1"/>
    <property type="match status" value="1"/>
</dbReference>
<gene>
    <name evidence="5" type="ORF">FYJ74_06065</name>
</gene>
<keyword evidence="2" id="KW-0813">Transport</keyword>
<dbReference type="GO" id="GO:0055085">
    <property type="term" value="P:transmembrane transport"/>
    <property type="evidence" value="ECO:0007669"/>
    <property type="project" value="InterPro"/>
</dbReference>
<dbReference type="AlphaFoldDB" id="A0A6L5YC22"/>
<evidence type="ECO:0000313" key="6">
    <source>
        <dbReference type="Proteomes" id="UP000473699"/>
    </source>
</evidence>
<dbReference type="EMBL" id="VUNH01000005">
    <property type="protein sequence ID" value="MST55598.1"/>
    <property type="molecule type" value="Genomic_DNA"/>
</dbReference>
<keyword evidence="6" id="KW-1185">Reference proteome</keyword>
<evidence type="ECO:0000313" key="5">
    <source>
        <dbReference type="EMBL" id="MST55598.1"/>
    </source>
</evidence>
<comment type="similarity">
    <text evidence="1">Belongs to the bacterial solute-binding protein 7 family.</text>
</comment>
<evidence type="ECO:0000256" key="3">
    <source>
        <dbReference type="ARBA" id="ARBA00022729"/>
    </source>
</evidence>
<proteinExistence type="inferred from homology"/>
<dbReference type="CDD" id="cd13603">
    <property type="entry name" value="PBP2_TRAP_Siap_TeaA_like"/>
    <property type="match status" value="1"/>
</dbReference>
<evidence type="ECO:0000256" key="4">
    <source>
        <dbReference type="SAM" id="SignalP"/>
    </source>
</evidence>
<feature type="chain" id="PRO_5026777345" evidence="4">
    <location>
        <begin position="21"/>
        <end position="334"/>
    </location>
</feature>
<reference evidence="5 6" key="1">
    <citation type="submission" date="2019-08" db="EMBL/GenBank/DDBJ databases">
        <title>In-depth cultivation of the pig gut microbiome towards novel bacterial diversity and tailored functional studies.</title>
        <authorList>
            <person name="Wylensek D."/>
            <person name="Hitch T.C.A."/>
            <person name="Clavel T."/>
        </authorList>
    </citation>
    <scope>NUCLEOTIDE SEQUENCE [LARGE SCALE GENOMIC DNA]</scope>
    <source>
        <strain evidence="5 6">SM-530-WT-4B</strain>
    </source>
</reference>
<dbReference type="NCBIfam" id="TIGR00787">
    <property type="entry name" value="dctP"/>
    <property type="match status" value="1"/>
</dbReference>
<dbReference type="RefSeq" id="WP_326830889.1">
    <property type="nucleotide sequence ID" value="NZ_VUNH01000005.1"/>
</dbReference>
<dbReference type="InterPro" id="IPR018389">
    <property type="entry name" value="DctP_fam"/>
</dbReference>
<evidence type="ECO:0000256" key="2">
    <source>
        <dbReference type="ARBA" id="ARBA00022448"/>
    </source>
</evidence>
<accession>A0A6L5YC22</accession>
<dbReference type="GO" id="GO:0030288">
    <property type="term" value="C:outer membrane-bounded periplasmic space"/>
    <property type="evidence" value="ECO:0007669"/>
    <property type="project" value="InterPro"/>
</dbReference>
<comment type="caution">
    <text evidence="5">The sequence shown here is derived from an EMBL/GenBank/DDBJ whole genome shotgun (WGS) entry which is preliminary data.</text>
</comment>
<dbReference type="PIRSF" id="PIRSF006470">
    <property type="entry name" value="DctB"/>
    <property type="match status" value="1"/>
</dbReference>
<dbReference type="PANTHER" id="PTHR33376">
    <property type="match status" value="1"/>
</dbReference>
<dbReference type="PANTHER" id="PTHR33376:SF7">
    <property type="entry name" value="C4-DICARBOXYLATE-BINDING PROTEIN DCTB"/>
    <property type="match status" value="1"/>
</dbReference>
<feature type="signal peptide" evidence="4">
    <location>
        <begin position="1"/>
        <end position="20"/>
    </location>
</feature>
<sequence>MKKFASLFLAVSMAASASLAAAAEYPSMNVRLSHNQPVGSPEDVGAQTFKKLMEEKSGGRITVDVFPQMQLGSMREQAEMVQMGTLEMSVQPTSVLTPFVEELSVIDFPFLWTDKDELYRIMDGEVGGKFYAFCEKKGFKTLGLWASGFKQMTTRGRPVNAPEDLKGMKIRVMPSPQLVEQYKSWGANPIPIEYAELYNALQQNIVDGQENPLQTIAMAKLYEVQDYLTISDHGFLGYLFIVNSRWFEKQSEDVRNLIVECERGAREAERAAQSEGEAKFLEQIKQSKIAVGELTDENRAKFIEVSKPLHDKFVDGSATKTELLKAVYAAKEAR</sequence>
<name>A0A6L5YC22_9BACT</name>
<dbReference type="Proteomes" id="UP000473699">
    <property type="component" value="Unassembled WGS sequence"/>
</dbReference>
<dbReference type="InterPro" id="IPR004682">
    <property type="entry name" value="TRAP_DctP"/>
</dbReference>
<dbReference type="Pfam" id="PF03480">
    <property type="entry name" value="DctP"/>
    <property type="match status" value="1"/>
</dbReference>